<dbReference type="CDD" id="cd02603">
    <property type="entry name" value="HAD_sEH-N_like"/>
    <property type="match status" value="1"/>
</dbReference>
<dbReference type="RefSeq" id="WP_127016577.1">
    <property type="nucleotide sequence ID" value="NZ_CP016379.1"/>
</dbReference>
<accession>A0A3Q9HS55</accession>
<dbReference type="SFLD" id="SFLDG01129">
    <property type="entry name" value="C1.5:_HAD__Beta-PGM__Phosphata"/>
    <property type="match status" value="1"/>
</dbReference>
<sequence length="200" mass="23749">MIHNIIFDLGNVLLNFKPLEYLTQKVSDLELVNDLYQQIFCSEEWVMLDRGVITIEEAIKRICLRNPEKVKLIEEILYDWEKILTPIEGSVEILRQLKEKNFNLYVLSNFHLRAFEKVSTENEFFQLFDGMIISAKVRYLKPEPEIYQYLIEHFKIDPERTIFIDDTRENLDAAKKFGIKTIHFISSSDLCQELKKLKVL</sequence>
<dbReference type="EMBL" id="CP016379">
    <property type="protein sequence ID" value="AZR73249.1"/>
    <property type="molecule type" value="Genomic_DNA"/>
</dbReference>
<dbReference type="PRINTS" id="PR00413">
    <property type="entry name" value="HADHALOGNASE"/>
</dbReference>
<dbReference type="PANTHER" id="PTHR43611:SF3">
    <property type="entry name" value="FLAVIN MONONUCLEOTIDE HYDROLASE 1, CHLOROPLATIC"/>
    <property type="match status" value="1"/>
</dbReference>
<keyword evidence="2" id="KW-1185">Reference proteome</keyword>
<evidence type="ECO:0000313" key="1">
    <source>
        <dbReference type="EMBL" id="AZR73249.1"/>
    </source>
</evidence>
<dbReference type="SFLD" id="SFLDS00003">
    <property type="entry name" value="Haloacid_Dehalogenase"/>
    <property type="match status" value="1"/>
</dbReference>
<evidence type="ECO:0000313" key="2">
    <source>
        <dbReference type="Proteomes" id="UP000267250"/>
    </source>
</evidence>
<dbReference type="Pfam" id="PF00702">
    <property type="entry name" value="Hydrolase"/>
    <property type="match status" value="1"/>
</dbReference>
<dbReference type="PANTHER" id="PTHR43611">
    <property type="entry name" value="ALPHA-D-GLUCOSE 1-PHOSPHATE PHOSPHATASE"/>
    <property type="match status" value="1"/>
</dbReference>
<protein>
    <submittedName>
        <fullName evidence="1">HAD family hydrolase</fullName>
    </submittedName>
</protein>
<dbReference type="OrthoDB" id="9797415at2"/>
<dbReference type="GO" id="GO:0016787">
    <property type="term" value="F:hydrolase activity"/>
    <property type="evidence" value="ECO:0007669"/>
    <property type="project" value="UniProtKB-KW"/>
</dbReference>
<gene>
    <name evidence="1" type="ORF">BBF96_07535</name>
</gene>
<dbReference type="NCBIfam" id="TIGR01509">
    <property type="entry name" value="HAD-SF-IA-v3"/>
    <property type="match status" value="1"/>
</dbReference>
<dbReference type="SUPFAM" id="SSF56784">
    <property type="entry name" value="HAD-like"/>
    <property type="match status" value="1"/>
</dbReference>
<keyword evidence="1" id="KW-0378">Hydrolase</keyword>
<dbReference type="Proteomes" id="UP000267250">
    <property type="component" value="Chromosome"/>
</dbReference>
<dbReference type="InterPro" id="IPR023214">
    <property type="entry name" value="HAD_sf"/>
</dbReference>
<organism evidence="1 2">
    <name type="scientific">Anoxybacter fermentans</name>
    <dbReference type="NCBI Taxonomy" id="1323375"/>
    <lineage>
        <taxon>Bacteria</taxon>
        <taxon>Bacillati</taxon>
        <taxon>Bacillota</taxon>
        <taxon>Clostridia</taxon>
        <taxon>Halanaerobiales</taxon>
        <taxon>Anoxybacter</taxon>
    </lineage>
</organism>
<name>A0A3Q9HS55_9FIRM</name>
<dbReference type="InterPro" id="IPR006439">
    <property type="entry name" value="HAD-SF_hydro_IA"/>
</dbReference>
<dbReference type="KEGG" id="aft:BBF96_07535"/>
<dbReference type="InterPro" id="IPR023198">
    <property type="entry name" value="PGP-like_dom2"/>
</dbReference>
<dbReference type="Gene3D" id="1.10.150.240">
    <property type="entry name" value="Putative phosphatase, domain 2"/>
    <property type="match status" value="1"/>
</dbReference>
<dbReference type="Gene3D" id="3.40.50.1000">
    <property type="entry name" value="HAD superfamily/HAD-like"/>
    <property type="match status" value="1"/>
</dbReference>
<proteinExistence type="predicted"/>
<dbReference type="InterPro" id="IPR036412">
    <property type="entry name" value="HAD-like_sf"/>
</dbReference>
<reference evidence="1 2" key="1">
    <citation type="submission" date="2016-07" db="EMBL/GenBank/DDBJ databases">
        <title>Genome and transcriptome analysis of iron-reducing fermentative bacteria Anoxybacter fermentans.</title>
        <authorList>
            <person name="Zeng X."/>
            <person name="Shao Z."/>
        </authorList>
    </citation>
    <scope>NUCLEOTIDE SEQUENCE [LARGE SCALE GENOMIC DNA]</scope>
    <source>
        <strain evidence="1 2">DY22613</strain>
    </source>
</reference>
<dbReference type="AlphaFoldDB" id="A0A3Q9HS55"/>